<dbReference type="EMBL" id="JAAUVV010000001">
    <property type="protein sequence ID" value="NJJ02849.1"/>
    <property type="molecule type" value="Genomic_DNA"/>
</dbReference>
<feature type="signal peptide" evidence="2">
    <location>
        <begin position="1"/>
        <end position="25"/>
    </location>
</feature>
<evidence type="ECO:0008006" key="5">
    <source>
        <dbReference type="Google" id="ProtNLM"/>
    </source>
</evidence>
<sequence length="159" mass="17095">MRNFRTAAVASATALTVFVGGTAIASAEENKDPETTATAEQNGQDDTKKPEEKKSDKDKQVIFAGKQEGDKSFGDVVKDGTAGLFNGKGSSKYFDEKDTERPFYPTDAFGKKTNPEAVPQWARYWIDGTIVAGIGALVGLVIAGINFASYNGFIQLPKF</sequence>
<name>A0AAP6XGH3_9CORY</name>
<keyword evidence="2" id="KW-0732">Signal</keyword>
<comment type="caution">
    <text evidence="3">The sequence shown here is derived from an EMBL/GenBank/DDBJ whole genome shotgun (WGS) entry which is preliminary data.</text>
</comment>
<feature type="region of interest" description="Disordered" evidence="1">
    <location>
        <begin position="26"/>
        <end position="74"/>
    </location>
</feature>
<evidence type="ECO:0000256" key="1">
    <source>
        <dbReference type="SAM" id="MobiDB-lite"/>
    </source>
</evidence>
<dbReference type="Proteomes" id="UP000591626">
    <property type="component" value="Unassembled WGS sequence"/>
</dbReference>
<proteinExistence type="predicted"/>
<dbReference type="RefSeq" id="WP_167615436.1">
    <property type="nucleotide sequence ID" value="NZ_JAAUVV010000001.1"/>
</dbReference>
<dbReference type="AlphaFoldDB" id="A0AAP6XGH3"/>
<evidence type="ECO:0000313" key="4">
    <source>
        <dbReference type="Proteomes" id="UP000591626"/>
    </source>
</evidence>
<gene>
    <name evidence="3" type="ORF">HC138_00425</name>
</gene>
<protein>
    <recommendedName>
        <fullName evidence="5">Or membrane protein</fullName>
    </recommendedName>
</protein>
<feature type="compositionally biased region" description="Polar residues" evidence="1">
    <location>
        <begin position="35"/>
        <end position="44"/>
    </location>
</feature>
<evidence type="ECO:0000256" key="2">
    <source>
        <dbReference type="SAM" id="SignalP"/>
    </source>
</evidence>
<reference evidence="3 4" key="1">
    <citation type="submission" date="2020-03" db="EMBL/GenBank/DDBJ databases">
        <title>Draft genome sequences of bacterial isolates from the female urobiome.</title>
        <authorList>
            <person name="Miller-Ensminger T."/>
            <person name="Wolfe A.J."/>
            <person name="Putonti C."/>
        </authorList>
    </citation>
    <scope>NUCLEOTIDE SEQUENCE [LARGE SCALE GENOMIC DNA]</scope>
    <source>
        <strain evidence="3 4">UMB8490</strain>
    </source>
</reference>
<feature type="compositionally biased region" description="Basic and acidic residues" evidence="1">
    <location>
        <begin position="45"/>
        <end position="60"/>
    </location>
</feature>
<feature type="chain" id="PRO_5042825079" description="Or membrane protein" evidence="2">
    <location>
        <begin position="26"/>
        <end position="159"/>
    </location>
</feature>
<organism evidence="3 4">
    <name type="scientific">Corynebacterium coyleae</name>
    <dbReference type="NCBI Taxonomy" id="53374"/>
    <lineage>
        <taxon>Bacteria</taxon>
        <taxon>Bacillati</taxon>
        <taxon>Actinomycetota</taxon>
        <taxon>Actinomycetes</taxon>
        <taxon>Mycobacteriales</taxon>
        <taxon>Corynebacteriaceae</taxon>
        <taxon>Corynebacterium</taxon>
    </lineage>
</organism>
<accession>A0AAP6XGH3</accession>
<evidence type="ECO:0000313" key="3">
    <source>
        <dbReference type="EMBL" id="NJJ02849.1"/>
    </source>
</evidence>